<proteinExistence type="predicted"/>
<sequence>MANEGVMVATVNSGLWNNKAMCGKRYRIRCVGPTNPGVPRPCTRKSVVVMVTNYCPGCDGFDLSREAFSTIANTYIITLINCINNYNN</sequence>
<dbReference type="Pfam" id="PF03330">
    <property type="entry name" value="DPBB_1"/>
    <property type="match status" value="1"/>
</dbReference>
<gene>
    <name evidence="2" type="ORF">G4B88_001044</name>
</gene>
<dbReference type="InterPro" id="IPR007112">
    <property type="entry name" value="Expansin/allergen_DPBB_dom"/>
</dbReference>
<dbReference type="PANTHER" id="PTHR47295">
    <property type="entry name" value="EG45-LIKE DOMAIN CONTAINING PROTEIN 1-RELATED"/>
    <property type="match status" value="1"/>
</dbReference>
<feature type="domain" description="Expansin-like EG45" evidence="1">
    <location>
        <begin position="1"/>
        <end position="88"/>
    </location>
</feature>
<dbReference type="Gene3D" id="2.40.40.10">
    <property type="entry name" value="RlpA-like domain"/>
    <property type="match status" value="1"/>
</dbReference>
<evidence type="ECO:0000259" key="1">
    <source>
        <dbReference type="PROSITE" id="PS50842"/>
    </source>
</evidence>
<dbReference type="PANTHER" id="PTHR47295:SF2">
    <property type="entry name" value="EG45-LIKE DOMAIN CONTAINING PROTEIN 1-RELATED"/>
    <property type="match status" value="1"/>
</dbReference>
<dbReference type="AlphaFoldDB" id="A0A7J6FED0"/>
<dbReference type="InterPro" id="IPR036908">
    <property type="entry name" value="RlpA-like_sf"/>
</dbReference>
<name>A0A7J6FED0_CANSA</name>
<dbReference type="GO" id="GO:0009627">
    <property type="term" value="P:systemic acquired resistance"/>
    <property type="evidence" value="ECO:0007669"/>
    <property type="project" value="InterPro"/>
</dbReference>
<organism evidence="2 3">
    <name type="scientific">Cannabis sativa</name>
    <name type="common">Hemp</name>
    <name type="synonym">Marijuana</name>
    <dbReference type="NCBI Taxonomy" id="3483"/>
    <lineage>
        <taxon>Eukaryota</taxon>
        <taxon>Viridiplantae</taxon>
        <taxon>Streptophyta</taxon>
        <taxon>Embryophyta</taxon>
        <taxon>Tracheophyta</taxon>
        <taxon>Spermatophyta</taxon>
        <taxon>Magnoliopsida</taxon>
        <taxon>eudicotyledons</taxon>
        <taxon>Gunneridae</taxon>
        <taxon>Pentapetalae</taxon>
        <taxon>rosids</taxon>
        <taxon>fabids</taxon>
        <taxon>Rosales</taxon>
        <taxon>Cannabaceae</taxon>
        <taxon>Cannabis</taxon>
    </lineage>
</organism>
<dbReference type="Proteomes" id="UP000583929">
    <property type="component" value="Unassembled WGS sequence"/>
</dbReference>
<protein>
    <recommendedName>
        <fullName evidence="1">Expansin-like EG45 domain-containing protein</fullName>
    </recommendedName>
</protein>
<accession>A0A7J6FED0</accession>
<dbReference type="CDD" id="cd22269">
    <property type="entry name" value="DPBB_EG45-like"/>
    <property type="match status" value="1"/>
</dbReference>
<dbReference type="PROSITE" id="PS50842">
    <property type="entry name" value="EXPANSIN_EG45"/>
    <property type="match status" value="1"/>
</dbReference>
<dbReference type="InterPro" id="IPR009009">
    <property type="entry name" value="RlpA-like_DPBB"/>
</dbReference>
<reference evidence="2 3" key="1">
    <citation type="journal article" date="2020" name="bioRxiv">
        <title>Sequence and annotation of 42 cannabis genomes reveals extensive copy number variation in cannabinoid synthesis and pathogen resistance genes.</title>
        <authorList>
            <person name="Mckernan K.J."/>
            <person name="Helbert Y."/>
            <person name="Kane L.T."/>
            <person name="Ebling H."/>
            <person name="Zhang L."/>
            <person name="Liu B."/>
            <person name="Eaton Z."/>
            <person name="Mclaughlin S."/>
            <person name="Kingan S."/>
            <person name="Baybayan P."/>
            <person name="Concepcion G."/>
            <person name="Jordan M."/>
            <person name="Riva A."/>
            <person name="Barbazuk W."/>
            <person name="Harkins T."/>
        </authorList>
    </citation>
    <scope>NUCLEOTIDE SEQUENCE [LARGE SCALE GENOMIC DNA]</scope>
    <source>
        <strain evidence="3">cv. Jamaican Lion 4</strain>
        <tissue evidence="2">Leaf</tissue>
    </source>
</reference>
<keyword evidence="3" id="KW-1185">Reference proteome</keyword>
<dbReference type="InterPro" id="IPR044206">
    <property type="entry name" value="EGC1/2"/>
</dbReference>
<evidence type="ECO:0000313" key="3">
    <source>
        <dbReference type="Proteomes" id="UP000583929"/>
    </source>
</evidence>
<dbReference type="GO" id="GO:0048046">
    <property type="term" value="C:apoplast"/>
    <property type="evidence" value="ECO:0007669"/>
    <property type="project" value="InterPro"/>
</dbReference>
<dbReference type="EMBL" id="JAATIQ010000237">
    <property type="protein sequence ID" value="KAF4368140.1"/>
    <property type="molecule type" value="Genomic_DNA"/>
</dbReference>
<dbReference type="SUPFAM" id="SSF50685">
    <property type="entry name" value="Barwin-like endoglucanases"/>
    <property type="match status" value="1"/>
</dbReference>
<comment type="caution">
    <text evidence="2">The sequence shown here is derived from an EMBL/GenBank/DDBJ whole genome shotgun (WGS) entry which is preliminary data.</text>
</comment>
<evidence type="ECO:0000313" key="2">
    <source>
        <dbReference type="EMBL" id="KAF4368140.1"/>
    </source>
</evidence>